<accession>A0A7M7NWD4</accession>
<protein>
    <recommendedName>
        <fullName evidence="1">Spermatogenesis-associated protein 20-like TRX domain-containing protein</fullName>
    </recommendedName>
</protein>
<dbReference type="GeneID" id="115924097"/>
<dbReference type="InterPro" id="IPR004879">
    <property type="entry name" value="Ssp411-like_TRX"/>
</dbReference>
<dbReference type="AlphaFoldDB" id="A0A7M7NWD4"/>
<dbReference type="InterPro" id="IPR024705">
    <property type="entry name" value="Ssp411"/>
</dbReference>
<evidence type="ECO:0000313" key="2">
    <source>
        <dbReference type="EnsemblMetazoa" id="XP_030841722"/>
    </source>
</evidence>
<dbReference type="SUPFAM" id="SSF52833">
    <property type="entry name" value="Thioredoxin-like"/>
    <property type="match status" value="1"/>
</dbReference>
<organism evidence="2 3">
    <name type="scientific">Strongylocentrotus purpuratus</name>
    <name type="common">Purple sea urchin</name>
    <dbReference type="NCBI Taxonomy" id="7668"/>
    <lineage>
        <taxon>Eukaryota</taxon>
        <taxon>Metazoa</taxon>
        <taxon>Echinodermata</taxon>
        <taxon>Eleutherozoa</taxon>
        <taxon>Echinozoa</taxon>
        <taxon>Echinoidea</taxon>
        <taxon>Euechinoidea</taxon>
        <taxon>Echinacea</taxon>
        <taxon>Camarodonta</taxon>
        <taxon>Echinidea</taxon>
        <taxon>Strongylocentrotidae</taxon>
        <taxon>Strongylocentrotus</taxon>
    </lineage>
</organism>
<dbReference type="EnsemblMetazoa" id="XM_030985862">
    <property type="protein sequence ID" value="XP_030841722"/>
    <property type="gene ID" value="LOC115924097"/>
</dbReference>
<feature type="domain" description="Spermatogenesis-associated protein 20-like TRX" evidence="1">
    <location>
        <begin position="61"/>
        <end position="111"/>
    </location>
</feature>
<reference evidence="3" key="1">
    <citation type="submission" date="2015-02" db="EMBL/GenBank/DDBJ databases">
        <title>Genome sequencing for Strongylocentrotus purpuratus.</title>
        <authorList>
            <person name="Murali S."/>
            <person name="Liu Y."/>
            <person name="Vee V."/>
            <person name="English A."/>
            <person name="Wang M."/>
            <person name="Skinner E."/>
            <person name="Han Y."/>
            <person name="Muzny D.M."/>
            <person name="Worley K.C."/>
            <person name="Gibbs R.A."/>
        </authorList>
    </citation>
    <scope>NUCLEOTIDE SEQUENCE</scope>
</reference>
<dbReference type="InParanoid" id="A0A7M7NWD4"/>
<sequence length="118" mass="12992">MLRTLVGRGIMVARLYPHLPKTAHKTWLTAPSRARPILLQARMASSGSDSQASGSMMEAGNNRLAQEKSPYLLQHASNPVDWYPWGQEAFDKARVENKLIFLSVGNMSLVPCNGEGVL</sequence>
<evidence type="ECO:0000313" key="3">
    <source>
        <dbReference type="Proteomes" id="UP000007110"/>
    </source>
</evidence>
<evidence type="ECO:0000259" key="1">
    <source>
        <dbReference type="Pfam" id="PF03190"/>
    </source>
</evidence>
<proteinExistence type="predicted"/>
<keyword evidence="3" id="KW-1185">Reference proteome</keyword>
<dbReference type="OrthoDB" id="1923667at2759"/>
<reference evidence="2" key="2">
    <citation type="submission" date="2021-01" db="UniProtKB">
        <authorList>
            <consortium name="EnsemblMetazoa"/>
        </authorList>
    </citation>
    <scope>IDENTIFICATION</scope>
</reference>
<dbReference type="InterPro" id="IPR036249">
    <property type="entry name" value="Thioredoxin-like_sf"/>
</dbReference>
<dbReference type="Proteomes" id="UP000007110">
    <property type="component" value="Unassembled WGS sequence"/>
</dbReference>
<dbReference type="Gene3D" id="3.40.30.10">
    <property type="entry name" value="Glutaredoxin"/>
    <property type="match status" value="1"/>
</dbReference>
<name>A0A7M7NWD4_STRPU</name>
<dbReference type="KEGG" id="spu:115924097"/>
<dbReference type="PANTHER" id="PTHR42899">
    <property type="entry name" value="SPERMATOGENESIS-ASSOCIATED PROTEIN 20"/>
    <property type="match status" value="1"/>
</dbReference>
<dbReference type="Pfam" id="PF03190">
    <property type="entry name" value="Thioredox_DsbH"/>
    <property type="match status" value="1"/>
</dbReference>
<dbReference type="RefSeq" id="XP_030841722.1">
    <property type="nucleotide sequence ID" value="XM_030985862.1"/>
</dbReference>
<dbReference type="PANTHER" id="PTHR42899:SF1">
    <property type="entry name" value="SPERMATOGENESIS-ASSOCIATED PROTEIN 20"/>
    <property type="match status" value="1"/>
</dbReference>